<reference evidence="12 13" key="1">
    <citation type="journal article" date="2019" name="Nat. Ecol. Evol.">
        <title>Megaphylogeny resolves global patterns of mushroom evolution.</title>
        <authorList>
            <person name="Varga T."/>
            <person name="Krizsan K."/>
            <person name="Foldi C."/>
            <person name="Dima B."/>
            <person name="Sanchez-Garcia M."/>
            <person name="Sanchez-Ramirez S."/>
            <person name="Szollosi G.J."/>
            <person name="Szarkandi J.G."/>
            <person name="Papp V."/>
            <person name="Albert L."/>
            <person name="Andreopoulos W."/>
            <person name="Angelini C."/>
            <person name="Antonin V."/>
            <person name="Barry K.W."/>
            <person name="Bougher N.L."/>
            <person name="Buchanan P."/>
            <person name="Buyck B."/>
            <person name="Bense V."/>
            <person name="Catcheside P."/>
            <person name="Chovatia M."/>
            <person name="Cooper J."/>
            <person name="Damon W."/>
            <person name="Desjardin D."/>
            <person name="Finy P."/>
            <person name="Geml J."/>
            <person name="Haridas S."/>
            <person name="Hughes K."/>
            <person name="Justo A."/>
            <person name="Karasinski D."/>
            <person name="Kautmanova I."/>
            <person name="Kiss B."/>
            <person name="Kocsube S."/>
            <person name="Kotiranta H."/>
            <person name="LaButti K.M."/>
            <person name="Lechner B.E."/>
            <person name="Liimatainen K."/>
            <person name="Lipzen A."/>
            <person name="Lukacs Z."/>
            <person name="Mihaltcheva S."/>
            <person name="Morgado L.N."/>
            <person name="Niskanen T."/>
            <person name="Noordeloos M.E."/>
            <person name="Ohm R.A."/>
            <person name="Ortiz-Santana B."/>
            <person name="Ovrebo C."/>
            <person name="Racz N."/>
            <person name="Riley R."/>
            <person name="Savchenko A."/>
            <person name="Shiryaev A."/>
            <person name="Soop K."/>
            <person name="Spirin V."/>
            <person name="Szebenyi C."/>
            <person name="Tomsovsky M."/>
            <person name="Tulloss R.E."/>
            <person name="Uehling J."/>
            <person name="Grigoriev I.V."/>
            <person name="Vagvolgyi C."/>
            <person name="Papp T."/>
            <person name="Martin F.M."/>
            <person name="Miettinen O."/>
            <person name="Hibbett D.S."/>
            <person name="Nagy L.G."/>
        </authorList>
    </citation>
    <scope>NUCLEOTIDE SEQUENCE [LARGE SCALE GENOMIC DNA]</scope>
    <source>
        <strain evidence="12 13">CBS 121175</strain>
    </source>
</reference>
<keyword evidence="9" id="KW-0807">Transducer</keyword>
<evidence type="ECO:0000256" key="1">
    <source>
        <dbReference type="ARBA" id="ARBA00004141"/>
    </source>
</evidence>
<dbReference type="GO" id="GO:0005886">
    <property type="term" value="C:plasma membrane"/>
    <property type="evidence" value="ECO:0007669"/>
    <property type="project" value="TreeGrafter"/>
</dbReference>
<dbReference type="PANTHER" id="PTHR28097:SF1">
    <property type="entry name" value="PHEROMONE A FACTOR RECEPTOR"/>
    <property type="match status" value="1"/>
</dbReference>
<evidence type="ECO:0000256" key="8">
    <source>
        <dbReference type="ARBA" id="ARBA00023170"/>
    </source>
</evidence>
<feature type="transmembrane region" description="Helical" evidence="11">
    <location>
        <begin position="33"/>
        <end position="53"/>
    </location>
</feature>
<accession>A0A5C3KH56</accession>
<feature type="region of interest" description="Disordered" evidence="10">
    <location>
        <begin position="365"/>
        <end position="393"/>
    </location>
</feature>
<evidence type="ECO:0000256" key="2">
    <source>
        <dbReference type="ARBA" id="ARBA00011085"/>
    </source>
</evidence>
<dbReference type="Pfam" id="PF02076">
    <property type="entry name" value="STE3"/>
    <property type="match status" value="1"/>
</dbReference>
<evidence type="ECO:0000313" key="13">
    <source>
        <dbReference type="Proteomes" id="UP000307440"/>
    </source>
</evidence>
<comment type="subcellular location">
    <subcellularLocation>
        <location evidence="1">Membrane</location>
        <topology evidence="1">Multi-pass membrane protein</topology>
    </subcellularLocation>
</comment>
<dbReference type="PRINTS" id="PR00900">
    <property type="entry name" value="PHEROMONEAR"/>
</dbReference>
<gene>
    <name evidence="12" type="ORF">FA15DRAFT_760200</name>
</gene>
<evidence type="ECO:0000313" key="12">
    <source>
        <dbReference type="EMBL" id="TFK19187.1"/>
    </source>
</evidence>
<dbReference type="PANTHER" id="PTHR28097">
    <property type="entry name" value="PHEROMONE A FACTOR RECEPTOR"/>
    <property type="match status" value="1"/>
</dbReference>
<evidence type="ECO:0000256" key="11">
    <source>
        <dbReference type="SAM" id="Phobius"/>
    </source>
</evidence>
<dbReference type="GO" id="GO:0004933">
    <property type="term" value="F:mating-type a-factor pheromone receptor activity"/>
    <property type="evidence" value="ECO:0007669"/>
    <property type="project" value="InterPro"/>
</dbReference>
<evidence type="ECO:0000256" key="4">
    <source>
        <dbReference type="ARBA" id="ARBA00022692"/>
    </source>
</evidence>
<dbReference type="CDD" id="cd14966">
    <property type="entry name" value="7tmD_STE3"/>
    <property type="match status" value="1"/>
</dbReference>
<feature type="transmembrane region" description="Helical" evidence="11">
    <location>
        <begin position="232"/>
        <end position="256"/>
    </location>
</feature>
<keyword evidence="13" id="KW-1185">Reference proteome</keyword>
<evidence type="ECO:0000256" key="6">
    <source>
        <dbReference type="ARBA" id="ARBA00023040"/>
    </source>
</evidence>
<dbReference type="EMBL" id="ML210355">
    <property type="protein sequence ID" value="TFK19187.1"/>
    <property type="molecule type" value="Genomic_DNA"/>
</dbReference>
<name>A0A5C3KH56_COPMA</name>
<dbReference type="OrthoDB" id="2874149at2759"/>
<feature type="transmembrane region" description="Helical" evidence="11">
    <location>
        <begin position="65"/>
        <end position="85"/>
    </location>
</feature>
<keyword evidence="5 11" id="KW-1133">Transmembrane helix</keyword>
<evidence type="ECO:0000256" key="7">
    <source>
        <dbReference type="ARBA" id="ARBA00023136"/>
    </source>
</evidence>
<feature type="transmembrane region" description="Helical" evidence="11">
    <location>
        <begin position="141"/>
        <end position="161"/>
    </location>
</feature>
<feature type="transmembrane region" description="Helical" evidence="11">
    <location>
        <begin position="181"/>
        <end position="211"/>
    </location>
</feature>
<keyword evidence="4 11" id="KW-0812">Transmembrane</keyword>
<dbReference type="InterPro" id="IPR001499">
    <property type="entry name" value="GPCR_STE3"/>
</dbReference>
<evidence type="ECO:0000256" key="3">
    <source>
        <dbReference type="ARBA" id="ARBA00022507"/>
    </source>
</evidence>
<proteinExistence type="inferred from homology"/>
<comment type="similarity">
    <text evidence="2">Belongs to the G-protein coupled receptor 4 family.</text>
</comment>
<dbReference type="InterPro" id="IPR001546">
    <property type="entry name" value="GPCR_Pheromne_A_rcpt"/>
</dbReference>
<keyword evidence="3" id="KW-0589">Pheromone response</keyword>
<keyword evidence="8" id="KW-0675">Receptor</keyword>
<sequence length="442" mass="50100">MGADGSHNYSLHMWSRSTGMAFYRKGDVENKRFIELPINAFLVAVLVLIPTPWHWRARNIPTLSIIAWHFVSNIICGVNAIIWAGNVELVAPVWCDIVTRIQTGATVALPVCCLCLCVHLERIASVRQTGMKPSDRRRREIVDGALCWGIPAIYMALHYVVQGHRFDSIEDLGCRPALYVSLASIFIISVPPLLVVVLTFIFGGLALYHFFQRRLTFARHLQTASSALAPSRYFRLMAMAIVQMLWGGFGISLNMWSCTNGLLPYTSWDDVHHNFWEIWDFPHHYFNETAWAWTFVSWWSIPASSVLFFVFFAFGDDARKEYGAFFASISRVIGCATWRKSYDIENLKRGTCVSRTSTPAFKRQFDRDSDYSTPVSPTTSNSTTFSIPASSTTTLHRPDSIYSSTKLSFKTYQLEPFPFESSSPASSDFTHVTFTSFDQSKV</sequence>
<evidence type="ECO:0000256" key="10">
    <source>
        <dbReference type="SAM" id="MobiDB-lite"/>
    </source>
</evidence>
<organism evidence="12 13">
    <name type="scientific">Coprinopsis marcescibilis</name>
    <name type="common">Agaric fungus</name>
    <name type="synonym">Psathyrella marcescibilis</name>
    <dbReference type="NCBI Taxonomy" id="230819"/>
    <lineage>
        <taxon>Eukaryota</taxon>
        <taxon>Fungi</taxon>
        <taxon>Dikarya</taxon>
        <taxon>Basidiomycota</taxon>
        <taxon>Agaricomycotina</taxon>
        <taxon>Agaricomycetes</taxon>
        <taxon>Agaricomycetidae</taxon>
        <taxon>Agaricales</taxon>
        <taxon>Agaricineae</taxon>
        <taxon>Psathyrellaceae</taxon>
        <taxon>Coprinopsis</taxon>
    </lineage>
</organism>
<dbReference type="GO" id="GO:0000750">
    <property type="term" value="P:pheromone-dependent signal transduction involved in conjugation with cellular fusion"/>
    <property type="evidence" value="ECO:0007669"/>
    <property type="project" value="TreeGrafter"/>
</dbReference>
<keyword evidence="7 11" id="KW-0472">Membrane</keyword>
<dbReference type="PRINTS" id="PR00899">
    <property type="entry name" value="GPCRSTE3"/>
</dbReference>
<feature type="transmembrane region" description="Helical" evidence="11">
    <location>
        <begin position="290"/>
        <end position="314"/>
    </location>
</feature>
<protein>
    <submittedName>
        <fullName evidence="12">STE3-domain-containing protein</fullName>
    </submittedName>
</protein>
<feature type="compositionally biased region" description="Low complexity" evidence="10">
    <location>
        <begin position="372"/>
        <end position="388"/>
    </location>
</feature>
<feature type="transmembrane region" description="Helical" evidence="11">
    <location>
        <begin position="97"/>
        <end position="120"/>
    </location>
</feature>
<dbReference type="Proteomes" id="UP000307440">
    <property type="component" value="Unassembled WGS sequence"/>
</dbReference>
<keyword evidence="6" id="KW-0297">G-protein coupled receptor</keyword>
<dbReference type="AlphaFoldDB" id="A0A5C3KH56"/>
<evidence type="ECO:0000256" key="9">
    <source>
        <dbReference type="ARBA" id="ARBA00023224"/>
    </source>
</evidence>
<evidence type="ECO:0000256" key="5">
    <source>
        <dbReference type="ARBA" id="ARBA00022989"/>
    </source>
</evidence>